<evidence type="ECO:0000256" key="6">
    <source>
        <dbReference type="ARBA" id="ARBA00023136"/>
    </source>
</evidence>
<dbReference type="InterPro" id="IPR001320">
    <property type="entry name" value="Iontro_rcpt_C"/>
</dbReference>
<dbReference type="CDD" id="cd06261">
    <property type="entry name" value="TM_PBP2"/>
    <property type="match status" value="1"/>
</dbReference>
<accession>A0A3F3H389</accession>
<dbReference type="PANTHER" id="PTHR30614:SF46">
    <property type="entry name" value="ABC TRANSPORTER MEMBRANE SPANNING PERMEASE-GLUTAMINE TRANSPORT"/>
    <property type="match status" value="1"/>
</dbReference>
<dbReference type="Gene3D" id="1.10.3720.10">
    <property type="entry name" value="MetI-like"/>
    <property type="match status" value="1"/>
</dbReference>
<dbReference type="AlphaFoldDB" id="A0A3F3H389"/>
<dbReference type="GO" id="GO:0043190">
    <property type="term" value="C:ATP-binding cassette (ABC) transporter complex"/>
    <property type="evidence" value="ECO:0007669"/>
    <property type="project" value="InterPro"/>
</dbReference>
<keyword evidence="5 7" id="KW-1133">Transmembrane helix</keyword>
<dbReference type="SMART" id="SM00079">
    <property type="entry name" value="PBPe"/>
    <property type="match status" value="1"/>
</dbReference>
<evidence type="ECO:0000259" key="9">
    <source>
        <dbReference type="PROSITE" id="PS50928"/>
    </source>
</evidence>
<dbReference type="SUPFAM" id="SSF53850">
    <property type="entry name" value="Periplasmic binding protein-like II"/>
    <property type="match status" value="1"/>
</dbReference>
<protein>
    <submittedName>
        <fullName evidence="10">Glutamine-binding protein/glutamine transport system permease</fullName>
    </submittedName>
</protein>
<keyword evidence="3" id="KW-1003">Cell membrane</keyword>
<dbReference type="NCBIfam" id="TIGR01726">
    <property type="entry name" value="HEQRo_perm_3TM"/>
    <property type="match status" value="1"/>
</dbReference>
<organism evidence="10 11">
    <name type="scientific">Fructobacillus pseudoficulneus</name>
    <dbReference type="NCBI Taxonomy" id="220714"/>
    <lineage>
        <taxon>Bacteria</taxon>
        <taxon>Bacillati</taxon>
        <taxon>Bacillota</taxon>
        <taxon>Bacilli</taxon>
        <taxon>Lactobacillales</taxon>
        <taxon>Lactobacillaceae</taxon>
        <taxon>Fructobacillus</taxon>
    </lineage>
</organism>
<dbReference type="SUPFAM" id="SSF161098">
    <property type="entry name" value="MetI-like"/>
    <property type="match status" value="1"/>
</dbReference>
<keyword evidence="8" id="KW-0732">Signal</keyword>
<keyword evidence="2 7" id="KW-0813">Transport</keyword>
<comment type="subcellular location">
    <subcellularLocation>
        <location evidence="1 7">Cell membrane</location>
        <topology evidence="1 7">Multi-pass membrane protein</topology>
    </subcellularLocation>
</comment>
<name>A0A3F3H389_9LACO</name>
<dbReference type="GO" id="GO:0006865">
    <property type="term" value="P:amino acid transport"/>
    <property type="evidence" value="ECO:0007669"/>
    <property type="project" value="TreeGrafter"/>
</dbReference>
<evidence type="ECO:0000256" key="1">
    <source>
        <dbReference type="ARBA" id="ARBA00004651"/>
    </source>
</evidence>
<evidence type="ECO:0000256" key="8">
    <source>
        <dbReference type="SAM" id="SignalP"/>
    </source>
</evidence>
<dbReference type="InterPro" id="IPR010065">
    <property type="entry name" value="AA_ABC_transptr_permease_3TM"/>
</dbReference>
<feature type="transmembrane region" description="Helical" evidence="7">
    <location>
        <begin position="322"/>
        <end position="343"/>
    </location>
</feature>
<feature type="transmembrane region" description="Helical" evidence="7">
    <location>
        <begin position="290"/>
        <end position="310"/>
    </location>
</feature>
<feature type="transmembrane region" description="Helical" evidence="7">
    <location>
        <begin position="452"/>
        <end position="472"/>
    </location>
</feature>
<dbReference type="InterPro" id="IPR000515">
    <property type="entry name" value="MetI-like"/>
</dbReference>
<dbReference type="PROSITE" id="PS50928">
    <property type="entry name" value="ABC_TM1"/>
    <property type="match status" value="1"/>
</dbReference>
<proteinExistence type="inferred from homology"/>
<evidence type="ECO:0000313" key="10">
    <source>
        <dbReference type="EMBL" id="GAP02958.1"/>
    </source>
</evidence>
<keyword evidence="4 7" id="KW-0812">Transmembrane</keyword>
<dbReference type="Pfam" id="PF00497">
    <property type="entry name" value="SBP_bac_3"/>
    <property type="match status" value="1"/>
</dbReference>
<dbReference type="Pfam" id="PF00528">
    <property type="entry name" value="BPD_transp_1"/>
    <property type="match status" value="1"/>
</dbReference>
<evidence type="ECO:0000256" key="5">
    <source>
        <dbReference type="ARBA" id="ARBA00022989"/>
    </source>
</evidence>
<evidence type="ECO:0000256" key="2">
    <source>
        <dbReference type="ARBA" id="ARBA00022448"/>
    </source>
</evidence>
<dbReference type="EMBL" id="DF968065">
    <property type="protein sequence ID" value="GAP02958.1"/>
    <property type="molecule type" value="Genomic_DNA"/>
</dbReference>
<evidence type="ECO:0000256" key="7">
    <source>
        <dbReference type="RuleBase" id="RU363032"/>
    </source>
</evidence>
<dbReference type="STRING" id="220714.SAMN05660469_1209"/>
<comment type="similarity">
    <text evidence="7">Belongs to the binding-protein-dependent transport system permease family.</text>
</comment>
<dbReference type="RefSeq" id="WP_059378140.1">
    <property type="nucleotide sequence ID" value="NZ_DF968065.1"/>
</dbReference>
<dbReference type="Proteomes" id="UP000061227">
    <property type="component" value="Unassembled WGS sequence"/>
</dbReference>
<gene>
    <name evidence="10" type="ORF">FPFC_031430</name>
</gene>
<dbReference type="InterPro" id="IPR043429">
    <property type="entry name" value="ArtM/GltK/GlnP/TcyL/YhdX-like"/>
</dbReference>
<dbReference type="Gene3D" id="3.40.190.10">
    <property type="entry name" value="Periplasmic binding protein-like II"/>
    <property type="match status" value="2"/>
</dbReference>
<evidence type="ECO:0000256" key="3">
    <source>
        <dbReference type="ARBA" id="ARBA00022475"/>
    </source>
</evidence>
<keyword evidence="6 7" id="KW-0472">Membrane</keyword>
<feature type="domain" description="ABC transmembrane type-1" evidence="9">
    <location>
        <begin position="284"/>
        <end position="473"/>
    </location>
</feature>
<dbReference type="GO" id="GO:0015276">
    <property type="term" value="F:ligand-gated monoatomic ion channel activity"/>
    <property type="evidence" value="ECO:0007669"/>
    <property type="project" value="InterPro"/>
</dbReference>
<dbReference type="InterPro" id="IPR001638">
    <property type="entry name" value="Solute-binding_3/MltF_N"/>
</dbReference>
<dbReference type="PANTHER" id="PTHR30614">
    <property type="entry name" value="MEMBRANE COMPONENT OF AMINO ACID ABC TRANSPORTER"/>
    <property type="match status" value="1"/>
</dbReference>
<sequence>MVNQRVKPILVALALFLGLFAFGQRANAAEPNYVISTDATYAPFDFQDKNNEYIGIDQDILKEVAKRNHFTYTLKPMSFNAAAQMVANGQADGIIAGMAITDERKQVYDVSDPYYKTGVAWITKKGSKINSLSELKGKTVALKSGTAASNYGLSLQKKYGFKVKYFNDTDTMYNDVANGNSAATFEDMPVIQYAIKNGLKLEIKNPNNPGNAGAYGFFVKKGQNPQLIADFNKTLKEMKADGTYQKIVDKYLKSDQKTFTGSTEDNKTTWGILKSNKTAFFNGLVETIELTVFAIILASLWGILLGTMGVSQSKFLRGLSNTIIYAFRGLPLMVLAFFIYIGLPGVIGTKIPAFTAGLLTLILNEGAYTGAFVRGGFEAVDRGQMEAAQSLGLPYGKAMSKVIIPQGLKIMVPSFVNQFIITLKDTSILSAIGILELTQTGTLIVARNSQGFRVWAIIGIMYMIVITLLTWLSNWLEKRLNK</sequence>
<evidence type="ECO:0000256" key="4">
    <source>
        <dbReference type="ARBA" id="ARBA00022692"/>
    </source>
</evidence>
<evidence type="ECO:0000313" key="11">
    <source>
        <dbReference type="Proteomes" id="UP000061227"/>
    </source>
</evidence>
<dbReference type="SMART" id="SM00062">
    <property type="entry name" value="PBPb"/>
    <property type="match status" value="1"/>
</dbReference>
<keyword evidence="11" id="KW-1185">Reference proteome</keyword>
<reference evidence="10 11" key="1">
    <citation type="journal article" date="2015" name="BMC Genomics">
        <title>Comparative genomics of Fructobacillus spp. and Leuconostoc spp. reveals niche-specific evolution of Fructobacillus spp.</title>
        <authorList>
            <person name="Endo A."/>
            <person name="Tanizawa Y."/>
            <person name="Tanaka N."/>
            <person name="Maeno S."/>
            <person name="Kumar H."/>
            <person name="Shiwa Y."/>
            <person name="Okada S."/>
            <person name="Yoshikawa H."/>
            <person name="Dicks L."/>
            <person name="Nakagawa J."/>
            <person name="Arita M."/>
        </authorList>
    </citation>
    <scope>NUCLEOTIDE SEQUENCE [LARGE SCALE GENOMIC DNA]</scope>
    <source>
        <strain evidence="10 11">DSM 15468</strain>
    </source>
</reference>
<dbReference type="OrthoDB" id="9774451at2"/>
<feature type="chain" id="PRO_5017631493" evidence="8">
    <location>
        <begin position="29"/>
        <end position="482"/>
    </location>
</feature>
<dbReference type="InterPro" id="IPR035906">
    <property type="entry name" value="MetI-like_sf"/>
</dbReference>
<feature type="signal peptide" evidence="8">
    <location>
        <begin position="1"/>
        <end position="28"/>
    </location>
</feature>